<evidence type="ECO:0000313" key="2">
    <source>
        <dbReference type="EnsemblPlants" id="AET05591"/>
    </source>
</evidence>
<evidence type="ECO:0000313" key="3">
    <source>
        <dbReference type="Proteomes" id="UP000002051"/>
    </source>
</evidence>
<gene>
    <name evidence="1" type="ordered locus">MTR_8g107290</name>
</gene>
<keyword evidence="3" id="KW-1185">Reference proteome</keyword>
<sequence>MKSPFFQQRGFFPLSELSVRYADDGGSSWRSSTSIVSPMFSRSSTAVFSSSRLRCGNPVALLSPERFNRQQ</sequence>
<protein>
    <submittedName>
        <fullName evidence="1">Ring-H2 finger ATL65-like protein, putative</fullName>
    </submittedName>
</protein>
<dbReference type="PaxDb" id="3880-AET05591"/>
<reference evidence="2" key="3">
    <citation type="submission" date="2015-04" db="UniProtKB">
        <authorList>
            <consortium name="EnsemblPlants"/>
        </authorList>
    </citation>
    <scope>IDENTIFICATION</scope>
    <source>
        <strain evidence="2">cv. Jemalong A17</strain>
    </source>
</reference>
<dbReference type="EMBL" id="CM001224">
    <property type="protein sequence ID" value="AET05591.2"/>
    <property type="molecule type" value="Genomic_DNA"/>
</dbReference>
<dbReference type="eggNOG" id="KOG0800">
    <property type="taxonomic scope" value="Eukaryota"/>
</dbReference>
<dbReference type="HOGENOM" id="CLU_2743901_0_0_1"/>
<dbReference type="Proteomes" id="UP000002051">
    <property type="component" value="Chromosome 8"/>
</dbReference>
<evidence type="ECO:0000313" key="1">
    <source>
        <dbReference type="EMBL" id="AET05591.2"/>
    </source>
</evidence>
<proteinExistence type="predicted"/>
<accession>G7LE59</accession>
<accession>A0A0C3Y8J7</accession>
<reference evidence="1 3" key="2">
    <citation type="journal article" date="2014" name="BMC Genomics">
        <title>An improved genome release (version Mt4.0) for the model legume Medicago truncatula.</title>
        <authorList>
            <person name="Tang H."/>
            <person name="Krishnakumar V."/>
            <person name="Bidwell S."/>
            <person name="Rosen B."/>
            <person name="Chan A."/>
            <person name="Zhou S."/>
            <person name="Gentzbittel L."/>
            <person name="Childs K.L."/>
            <person name="Yandell M."/>
            <person name="Gundlach H."/>
            <person name="Mayer K.F."/>
            <person name="Schwartz D.C."/>
            <person name="Town C.D."/>
        </authorList>
    </citation>
    <scope>GENOME REANNOTATION</scope>
    <source>
        <strain evidence="2 3">cv. Jemalong A17</strain>
    </source>
</reference>
<dbReference type="AlphaFoldDB" id="G7LE59"/>
<name>G7LE59_MEDTR</name>
<organism evidence="1 3">
    <name type="scientific">Medicago truncatula</name>
    <name type="common">Barrel medic</name>
    <name type="synonym">Medicago tribuloides</name>
    <dbReference type="NCBI Taxonomy" id="3880"/>
    <lineage>
        <taxon>Eukaryota</taxon>
        <taxon>Viridiplantae</taxon>
        <taxon>Streptophyta</taxon>
        <taxon>Embryophyta</taxon>
        <taxon>Tracheophyta</taxon>
        <taxon>Spermatophyta</taxon>
        <taxon>Magnoliopsida</taxon>
        <taxon>eudicotyledons</taxon>
        <taxon>Gunneridae</taxon>
        <taxon>Pentapetalae</taxon>
        <taxon>rosids</taxon>
        <taxon>fabids</taxon>
        <taxon>Fabales</taxon>
        <taxon>Fabaceae</taxon>
        <taxon>Papilionoideae</taxon>
        <taxon>50 kb inversion clade</taxon>
        <taxon>NPAAA clade</taxon>
        <taxon>Hologalegina</taxon>
        <taxon>IRL clade</taxon>
        <taxon>Trifolieae</taxon>
        <taxon>Medicago</taxon>
    </lineage>
</organism>
<dbReference type="EnsemblPlants" id="AET05591">
    <property type="protein sequence ID" value="AET05591"/>
    <property type="gene ID" value="MTR_8g107290"/>
</dbReference>
<reference evidence="1 3" key="1">
    <citation type="journal article" date="2011" name="Nature">
        <title>The Medicago genome provides insight into the evolution of rhizobial symbioses.</title>
        <authorList>
            <person name="Young N.D."/>
            <person name="Debelle F."/>
            <person name="Oldroyd G.E."/>
            <person name="Geurts R."/>
            <person name="Cannon S.B."/>
            <person name="Udvardi M.K."/>
            <person name="Benedito V.A."/>
            <person name="Mayer K.F."/>
            <person name="Gouzy J."/>
            <person name="Schoof H."/>
            <person name="Van de Peer Y."/>
            <person name="Proost S."/>
            <person name="Cook D.R."/>
            <person name="Meyers B.C."/>
            <person name="Spannagl M."/>
            <person name="Cheung F."/>
            <person name="De Mita S."/>
            <person name="Krishnakumar V."/>
            <person name="Gundlach H."/>
            <person name="Zhou S."/>
            <person name="Mudge J."/>
            <person name="Bharti A.K."/>
            <person name="Murray J.D."/>
            <person name="Naoumkina M.A."/>
            <person name="Rosen B."/>
            <person name="Silverstein K.A."/>
            <person name="Tang H."/>
            <person name="Rombauts S."/>
            <person name="Zhao P.X."/>
            <person name="Zhou P."/>
            <person name="Barbe V."/>
            <person name="Bardou P."/>
            <person name="Bechner M."/>
            <person name="Bellec A."/>
            <person name="Berger A."/>
            <person name="Berges H."/>
            <person name="Bidwell S."/>
            <person name="Bisseling T."/>
            <person name="Choisne N."/>
            <person name="Couloux A."/>
            <person name="Denny R."/>
            <person name="Deshpande S."/>
            <person name="Dai X."/>
            <person name="Doyle J.J."/>
            <person name="Dudez A.M."/>
            <person name="Farmer A.D."/>
            <person name="Fouteau S."/>
            <person name="Franken C."/>
            <person name="Gibelin C."/>
            <person name="Gish J."/>
            <person name="Goldstein S."/>
            <person name="Gonzalez A.J."/>
            <person name="Green P.J."/>
            <person name="Hallab A."/>
            <person name="Hartog M."/>
            <person name="Hua A."/>
            <person name="Humphray S.J."/>
            <person name="Jeong D.H."/>
            <person name="Jing Y."/>
            <person name="Jocker A."/>
            <person name="Kenton S.M."/>
            <person name="Kim D.J."/>
            <person name="Klee K."/>
            <person name="Lai H."/>
            <person name="Lang C."/>
            <person name="Lin S."/>
            <person name="Macmil S.L."/>
            <person name="Magdelenat G."/>
            <person name="Matthews L."/>
            <person name="McCorrison J."/>
            <person name="Monaghan E.L."/>
            <person name="Mun J.H."/>
            <person name="Najar F.Z."/>
            <person name="Nicholson C."/>
            <person name="Noirot C."/>
            <person name="O'Bleness M."/>
            <person name="Paule C.R."/>
            <person name="Poulain J."/>
            <person name="Prion F."/>
            <person name="Qin B."/>
            <person name="Qu C."/>
            <person name="Retzel E.F."/>
            <person name="Riddle C."/>
            <person name="Sallet E."/>
            <person name="Samain S."/>
            <person name="Samson N."/>
            <person name="Sanders I."/>
            <person name="Saurat O."/>
            <person name="Scarpelli C."/>
            <person name="Schiex T."/>
            <person name="Segurens B."/>
            <person name="Severin A.J."/>
            <person name="Sherrier D.J."/>
            <person name="Shi R."/>
            <person name="Sims S."/>
            <person name="Singer S.R."/>
            <person name="Sinharoy S."/>
            <person name="Sterck L."/>
            <person name="Viollet A."/>
            <person name="Wang B.B."/>
            <person name="Wang K."/>
            <person name="Wang M."/>
            <person name="Wang X."/>
            <person name="Warfsmann J."/>
            <person name="Weissenbach J."/>
            <person name="White D.D."/>
            <person name="White J.D."/>
            <person name="Wiley G.B."/>
            <person name="Wincker P."/>
            <person name="Xing Y."/>
            <person name="Yang L."/>
            <person name="Yao Z."/>
            <person name="Ying F."/>
            <person name="Zhai J."/>
            <person name="Zhou L."/>
            <person name="Zuber A."/>
            <person name="Denarie J."/>
            <person name="Dixon R.A."/>
            <person name="May G.D."/>
            <person name="Schwartz D.C."/>
            <person name="Rogers J."/>
            <person name="Quetier F."/>
            <person name="Town C.D."/>
            <person name="Roe B.A."/>
        </authorList>
    </citation>
    <scope>NUCLEOTIDE SEQUENCE [LARGE SCALE GENOMIC DNA]</scope>
    <source>
        <strain evidence="1">A17</strain>
        <strain evidence="2 3">cv. Jemalong A17</strain>
    </source>
</reference>